<keyword evidence="2" id="KW-1185">Reference proteome</keyword>
<accession>A0ABR7M0I0</accession>
<evidence type="ECO:0000313" key="1">
    <source>
        <dbReference type="EMBL" id="MBC6470245.1"/>
    </source>
</evidence>
<dbReference type="Gene3D" id="3.30.530.20">
    <property type="match status" value="1"/>
</dbReference>
<dbReference type="InterPro" id="IPR019587">
    <property type="entry name" value="Polyketide_cyclase/dehydratase"/>
</dbReference>
<dbReference type="RefSeq" id="WP_187247284.1">
    <property type="nucleotide sequence ID" value="NZ_BAAAOK010000005.1"/>
</dbReference>
<evidence type="ECO:0000313" key="2">
    <source>
        <dbReference type="Proteomes" id="UP000805614"/>
    </source>
</evidence>
<comment type="caution">
    <text evidence="1">The sequence shown here is derived from an EMBL/GenBank/DDBJ whole genome shotgun (WGS) entry which is preliminary data.</text>
</comment>
<organism evidence="1 2">
    <name type="scientific">Actinomadura alba</name>
    <dbReference type="NCBI Taxonomy" id="406431"/>
    <lineage>
        <taxon>Bacteria</taxon>
        <taxon>Bacillati</taxon>
        <taxon>Actinomycetota</taxon>
        <taxon>Actinomycetes</taxon>
        <taxon>Streptosporangiales</taxon>
        <taxon>Thermomonosporaceae</taxon>
        <taxon>Actinomadura</taxon>
    </lineage>
</organism>
<dbReference type="SUPFAM" id="SSF55961">
    <property type="entry name" value="Bet v1-like"/>
    <property type="match status" value="1"/>
</dbReference>
<dbReference type="Pfam" id="PF10604">
    <property type="entry name" value="Polyketide_cyc2"/>
    <property type="match status" value="1"/>
</dbReference>
<sequence length="147" mass="16238">MPSIVTSTEVNRCAEDVFAYATDPTRFPEWQKGVVAGYMDEPGTPSVGARCLTTRRIGFVKRSITAEVAHIDPPKTWGVCGMDGPVRARVDVTVESLTADRSRLTIAIDFEGHGIGKVLVPLVIRREARKEMPTNLATLKQRLERQT</sequence>
<dbReference type="InterPro" id="IPR023393">
    <property type="entry name" value="START-like_dom_sf"/>
</dbReference>
<dbReference type="EMBL" id="JABVEC010000038">
    <property type="protein sequence ID" value="MBC6470245.1"/>
    <property type="molecule type" value="Genomic_DNA"/>
</dbReference>
<dbReference type="Proteomes" id="UP000805614">
    <property type="component" value="Unassembled WGS sequence"/>
</dbReference>
<proteinExistence type="predicted"/>
<protein>
    <submittedName>
        <fullName evidence="1">SRPBCC family protein</fullName>
    </submittedName>
</protein>
<gene>
    <name evidence="1" type="ORF">HKK74_32850</name>
</gene>
<name>A0ABR7M0I0_9ACTN</name>
<reference evidence="1 2" key="1">
    <citation type="submission" date="2020-06" db="EMBL/GenBank/DDBJ databases">
        <title>Actinomadura xiongansis sp. nov., isolated from soil of Baiyangdian.</title>
        <authorList>
            <person name="Zhang X."/>
        </authorList>
    </citation>
    <scope>NUCLEOTIDE SEQUENCE [LARGE SCALE GENOMIC DNA]</scope>
    <source>
        <strain evidence="1 2">HBUM206468</strain>
    </source>
</reference>